<feature type="active site" evidence="4">
    <location>
        <position position="276"/>
    </location>
</feature>
<dbReference type="Gene3D" id="3.40.605.10">
    <property type="entry name" value="Aldehyde Dehydrogenase, Chain A, domain 1"/>
    <property type="match status" value="1"/>
</dbReference>
<comment type="caution">
    <text evidence="8">The sequence shown here is derived from an EMBL/GenBank/DDBJ whole genome shotgun (WGS) entry which is preliminary data.</text>
</comment>
<dbReference type="InterPro" id="IPR016161">
    <property type="entry name" value="Ald_DH/histidinol_DH"/>
</dbReference>
<dbReference type="Proteomes" id="UP000215506">
    <property type="component" value="Unassembled WGS sequence"/>
</dbReference>
<dbReference type="GO" id="GO:0016620">
    <property type="term" value="F:oxidoreductase activity, acting on the aldehyde or oxo group of donors, NAD or NADP as acceptor"/>
    <property type="evidence" value="ECO:0007669"/>
    <property type="project" value="InterPro"/>
</dbReference>
<evidence type="ECO:0000256" key="1">
    <source>
        <dbReference type="ARBA" id="ARBA00009986"/>
    </source>
</evidence>
<name>A0A231H8I2_9NOCA</name>
<feature type="active site" evidence="4 5">
    <location>
        <position position="242"/>
    </location>
</feature>
<evidence type="ECO:0000256" key="3">
    <source>
        <dbReference type="PIRNR" id="PIRNR036492"/>
    </source>
</evidence>
<dbReference type="PANTHER" id="PTHR11699">
    <property type="entry name" value="ALDEHYDE DEHYDROGENASE-RELATED"/>
    <property type="match status" value="1"/>
</dbReference>
<dbReference type="InterPro" id="IPR015590">
    <property type="entry name" value="Aldehyde_DH_dom"/>
</dbReference>
<evidence type="ECO:0000313" key="8">
    <source>
        <dbReference type="EMBL" id="OXR45148.1"/>
    </source>
</evidence>
<evidence type="ECO:0000256" key="4">
    <source>
        <dbReference type="PIRSR" id="PIRSR036492-1"/>
    </source>
</evidence>
<dbReference type="PROSITE" id="PS00687">
    <property type="entry name" value="ALDEHYDE_DEHYDR_GLU"/>
    <property type="match status" value="1"/>
</dbReference>
<dbReference type="Pfam" id="PF00171">
    <property type="entry name" value="Aldedh"/>
    <property type="match status" value="1"/>
</dbReference>
<evidence type="ECO:0000313" key="9">
    <source>
        <dbReference type="Proteomes" id="UP000215506"/>
    </source>
</evidence>
<evidence type="ECO:0000259" key="7">
    <source>
        <dbReference type="Pfam" id="PF00171"/>
    </source>
</evidence>
<reference evidence="8 9" key="1">
    <citation type="submission" date="2017-07" db="EMBL/GenBank/DDBJ databases">
        <title>First draft Genome Sequence of Nocardia cerradoensis isolated from human infection.</title>
        <authorList>
            <person name="Carrasco G."/>
        </authorList>
    </citation>
    <scope>NUCLEOTIDE SEQUENCE [LARGE SCALE GENOMIC DNA]</scope>
    <source>
        <strain evidence="8 9">CNM20130759</strain>
    </source>
</reference>
<protein>
    <recommendedName>
        <fullName evidence="3">Aldehyde dehydrogenase</fullName>
    </recommendedName>
</protein>
<evidence type="ECO:0000256" key="5">
    <source>
        <dbReference type="PROSITE-ProRule" id="PRU10007"/>
    </source>
</evidence>
<dbReference type="InterPro" id="IPR029510">
    <property type="entry name" value="Ald_DH_CS_GLU"/>
</dbReference>
<dbReference type="InterPro" id="IPR012394">
    <property type="entry name" value="Aldehyde_DH_NAD(P)"/>
</dbReference>
<feature type="domain" description="Aldehyde dehydrogenase" evidence="7">
    <location>
        <begin position="10"/>
        <end position="461"/>
    </location>
</feature>
<dbReference type="Gene3D" id="3.40.309.10">
    <property type="entry name" value="Aldehyde Dehydrogenase, Chain A, domain 2"/>
    <property type="match status" value="1"/>
</dbReference>
<keyword evidence="9" id="KW-1185">Reference proteome</keyword>
<dbReference type="InterPro" id="IPR016163">
    <property type="entry name" value="Ald_DH_C"/>
</dbReference>
<proteinExistence type="inferred from homology"/>
<evidence type="ECO:0000256" key="2">
    <source>
        <dbReference type="ARBA" id="ARBA00023002"/>
    </source>
</evidence>
<dbReference type="InterPro" id="IPR016162">
    <property type="entry name" value="Ald_DH_N"/>
</dbReference>
<dbReference type="EMBL" id="NGAF01000005">
    <property type="protein sequence ID" value="OXR45148.1"/>
    <property type="molecule type" value="Genomic_DNA"/>
</dbReference>
<accession>A0A231H8I2</accession>
<keyword evidence="2 3" id="KW-0560">Oxidoreductase</keyword>
<sequence>MTSELRSRSVFSSLAPSDGHELAEFAVMDANRVAQVVRRSQEVAAWWAERSWAERERTLLRWASWLMRHSDELVDLLMVEQGKSRDTAFLELVPTLEHIRWAAKHAKRVLGSRRMWAGAVMSNHTAEVEYRPYGVVGVIGPWNYPVFTPVGQMAAYALAAGNTVVLKPSEYTPRIGEFVVDAFAKANPDLPGGILSLVTGFGETGAALCRSGVDKIAFTGSTATGKRVLAACADNLVPTVLECGGKDAMIVAADADVKAAAKAAAWGGMTNAGQTCVGIEQVYVVAELADRFLDELRSRLESVTAGDDAQSAYGPMTTPEQVDIVTRHIDDALTKGATAVVGGRESVRAPYIDPVVLVDPADDSLAVTEETFGPVLVVRTVSDVDEAIELINGRKFGLGASVFSARDGRRIAGRVRAGMVAVNCALAFVGIPALPFGGVGDSGFGRVHGADGLREFAVAKSYARQRFDTPGIDTVALRPTRLTMAAVRQMMRFRHERRMR</sequence>
<dbReference type="CDD" id="cd07099">
    <property type="entry name" value="ALDH_DDALDH"/>
    <property type="match status" value="1"/>
</dbReference>
<dbReference type="GO" id="GO:0006081">
    <property type="term" value="P:aldehyde metabolic process"/>
    <property type="evidence" value="ECO:0007669"/>
    <property type="project" value="InterPro"/>
</dbReference>
<dbReference type="AlphaFoldDB" id="A0A231H8I2"/>
<gene>
    <name evidence="8" type="primary">gabD2_3</name>
    <name evidence="8" type="ORF">B7C42_03105</name>
</gene>
<dbReference type="PIRSF" id="PIRSF036492">
    <property type="entry name" value="ALDH"/>
    <property type="match status" value="1"/>
</dbReference>
<evidence type="ECO:0000256" key="6">
    <source>
        <dbReference type="RuleBase" id="RU003345"/>
    </source>
</evidence>
<dbReference type="SUPFAM" id="SSF53720">
    <property type="entry name" value="ALDH-like"/>
    <property type="match status" value="1"/>
</dbReference>
<organism evidence="8 9">
    <name type="scientific">Nocardia cerradoensis</name>
    <dbReference type="NCBI Taxonomy" id="85688"/>
    <lineage>
        <taxon>Bacteria</taxon>
        <taxon>Bacillati</taxon>
        <taxon>Actinomycetota</taxon>
        <taxon>Actinomycetes</taxon>
        <taxon>Mycobacteriales</taxon>
        <taxon>Nocardiaceae</taxon>
        <taxon>Nocardia</taxon>
    </lineage>
</organism>
<comment type="similarity">
    <text evidence="1 3 6">Belongs to the aldehyde dehydrogenase family.</text>
</comment>